<accession>A0A914Y0K0</accession>
<keyword evidence="1" id="KW-1185">Reference proteome</keyword>
<dbReference type="WBParaSite" id="PSU_v2.g12739.t1">
    <property type="protein sequence ID" value="PSU_v2.g12739.t1"/>
    <property type="gene ID" value="PSU_v2.g12739"/>
</dbReference>
<reference evidence="2" key="1">
    <citation type="submission" date="2022-11" db="UniProtKB">
        <authorList>
            <consortium name="WormBaseParasite"/>
        </authorList>
    </citation>
    <scope>IDENTIFICATION</scope>
</reference>
<protein>
    <submittedName>
        <fullName evidence="2">Uncharacterized protein</fullName>
    </submittedName>
</protein>
<name>A0A914Y0K0_9BILA</name>
<sequence length="229" mass="26123">MNETFDYHRNESPTFESNLGKTFATPEIQTFENFWSCIEAIAVAKRFSAVYVNPKISYQNIFFTVRDCVADDSIYAPFRQLSNRILEPLKSDSANPGGNKSSEPSTVDGEKKFYFLRVFVLSYEPLTLEIHCVTQATCREDWDSFVCRVKRTPINSHQFLSYNGTEKPKNSDEVNHIIVIRGDKKPNKIRACSRGCTFSDMSHSNNITLETEYQGDPTLQTQVTQPSSN</sequence>
<dbReference type="AlphaFoldDB" id="A0A914Y0K0"/>
<evidence type="ECO:0000313" key="1">
    <source>
        <dbReference type="Proteomes" id="UP000887577"/>
    </source>
</evidence>
<organism evidence="1 2">
    <name type="scientific">Panagrolaimus superbus</name>
    <dbReference type="NCBI Taxonomy" id="310955"/>
    <lineage>
        <taxon>Eukaryota</taxon>
        <taxon>Metazoa</taxon>
        <taxon>Ecdysozoa</taxon>
        <taxon>Nematoda</taxon>
        <taxon>Chromadorea</taxon>
        <taxon>Rhabditida</taxon>
        <taxon>Tylenchina</taxon>
        <taxon>Panagrolaimomorpha</taxon>
        <taxon>Panagrolaimoidea</taxon>
        <taxon>Panagrolaimidae</taxon>
        <taxon>Panagrolaimus</taxon>
    </lineage>
</organism>
<proteinExistence type="predicted"/>
<dbReference type="Proteomes" id="UP000887577">
    <property type="component" value="Unplaced"/>
</dbReference>
<evidence type="ECO:0000313" key="2">
    <source>
        <dbReference type="WBParaSite" id="PSU_v2.g12739.t1"/>
    </source>
</evidence>